<sequence length="198" mass="22405">MRGHEEGEALPVRRPRVSHAAWIRTQELDFDEVVNRELETVDHLDDLGPASFRAVDCRPVDPAEVGHIQLDRWIIGNGDGYEALGVAFNVPMPTQMLDEYLAQHLADYRRIYPANEQHMLDFALECFDMGMEMVDDIVQFMVDATQVAMILCQDYGGRYEVTTLLPRFTQPGRLRISSRCLIVSDGAWSSQCNSSASL</sequence>
<reference evidence="2" key="1">
    <citation type="journal article" date="2013" name="Genome Announc.">
        <title>Draft genome sequence of Pseudozyma brasiliensis sp. nov. strain GHG001, a high producer of endo-1,4-xylanase isolated from an insect pest of sugarcane.</title>
        <authorList>
            <person name="Oliveira J.V.D.C."/>
            <person name="dos Santos R.A.C."/>
            <person name="Borges T.A."/>
            <person name="Riano-Pachon D.M."/>
            <person name="Goldman G.H."/>
        </authorList>
    </citation>
    <scope>NUCLEOTIDE SEQUENCE [LARGE SCALE GENOMIC DNA]</scope>
    <source>
        <strain evidence="2">GHG001</strain>
    </source>
</reference>
<organism evidence="1 2">
    <name type="scientific">Kalmanozyma brasiliensis (strain GHG001)</name>
    <name type="common">Yeast</name>
    <name type="synonym">Pseudozyma brasiliensis</name>
    <dbReference type="NCBI Taxonomy" id="1365824"/>
    <lineage>
        <taxon>Eukaryota</taxon>
        <taxon>Fungi</taxon>
        <taxon>Dikarya</taxon>
        <taxon>Basidiomycota</taxon>
        <taxon>Ustilaginomycotina</taxon>
        <taxon>Ustilaginomycetes</taxon>
        <taxon>Ustilaginales</taxon>
        <taxon>Ustilaginaceae</taxon>
        <taxon>Kalmanozyma</taxon>
    </lineage>
</organism>
<gene>
    <name evidence="1" type="ORF">PSEUBRA_SCAF11g01188</name>
</gene>
<name>V5EV98_KALBG</name>
<dbReference type="HOGENOM" id="CLU_1378673_0_0_1"/>
<keyword evidence="2" id="KW-1185">Reference proteome</keyword>
<evidence type="ECO:0000313" key="2">
    <source>
        <dbReference type="Proteomes" id="UP000019377"/>
    </source>
</evidence>
<dbReference type="AlphaFoldDB" id="V5EV98"/>
<accession>V5EV98</accession>
<dbReference type="EMBL" id="KI545853">
    <property type="protein sequence ID" value="EST09390.1"/>
    <property type="molecule type" value="Genomic_DNA"/>
</dbReference>
<evidence type="ECO:0000313" key="1">
    <source>
        <dbReference type="EMBL" id="EST09390.1"/>
    </source>
</evidence>
<dbReference type="Proteomes" id="UP000019377">
    <property type="component" value="Unassembled WGS sequence"/>
</dbReference>
<protein>
    <submittedName>
        <fullName evidence="1">Uncharacterized protein</fullName>
    </submittedName>
</protein>
<proteinExistence type="predicted"/>